<dbReference type="InterPro" id="IPR008969">
    <property type="entry name" value="CarboxyPept-like_regulatory"/>
</dbReference>
<feature type="signal peptide" evidence="5">
    <location>
        <begin position="1"/>
        <end position="18"/>
    </location>
</feature>
<keyword evidence="9" id="KW-1185">Reference proteome</keyword>
<keyword evidence="3" id="KW-0998">Cell outer membrane</keyword>
<evidence type="ECO:0000256" key="4">
    <source>
        <dbReference type="RuleBase" id="RU003357"/>
    </source>
</evidence>
<evidence type="ECO:0000256" key="5">
    <source>
        <dbReference type="SAM" id="SignalP"/>
    </source>
</evidence>
<dbReference type="RefSeq" id="WP_143918622.1">
    <property type="nucleotide sequence ID" value="NZ_CANMIK010000086.1"/>
</dbReference>
<comment type="caution">
    <text evidence="8">The sequence shown here is derived from an EMBL/GenBank/DDBJ whole genome shotgun (WGS) entry which is preliminary data.</text>
</comment>
<dbReference type="Gene3D" id="2.60.40.1120">
    <property type="entry name" value="Carboxypeptidase-like, regulatory domain"/>
    <property type="match status" value="1"/>
</dbReference>
<dbReference type="GO" id="GO:0009279">
    <property type="term" value="C:cell outer membrane"/>
    <property type="evidence" value="ECO:0007669"/>
    <property type="project" value="UniProtKB-SubCell"/>
</dbReference>
<dbReference type="PANTHER" id="PTHR40980:SF5">
    <property type="entry name" value="TONB-DEPENDENT RECEPTOR"/>
    <property type="match status" value="1"/>
</dbReference>
<dbReference type="InterPro" id="IPR012910">
    <property type="entry name" value="Plug_dom"/>
</dbReference>
<protein>
    <submittedName>
        <fullName evidence="8">TonB-dependent receptor</fullName>
    </submittedName>
</protein>
<evidence type="ECO:0000259" key="6">
    <source>
        <dbReference type="Pfam" id="PF00593"/>
    </source>
</evidence>
<reference evidence="8 9" key="1">
    <citation type="submission" date="2019-07" db="EMBL/GenBank/DDBJ databases">
        <title>The draft genome sequence of Aquimarina algiphila M91.</title>
        <authorList>
            <person name="Meng X."/>
        </authorList>
    </citation>
    <scope>NUCLEOTIDE SEQUENCE [LARGE SCALE GENOMIC DNA]</scope>
    <source>
        <strain evidence="8 9">M91</strain>
    </source>
</reference>
<feature type="chain" id="PRO_5021710553" evidence="5">
    <location>
        <begin position="19"/>
        <end position="921"/>
    </location>
</feature>
<keyword evidence="4" id="KW-0798">TonB box</keyword>
<name>A0A554VC43_9FLAO</name>
<accession>A0A554VC43</accession>
<evidence type="ECO:0000256" key="1">
    <source>
        <dbReference type="ARBA" id="ARBA00004442"/>
    </source>
</evidence>
<comment type="subcellular location">
    <subcellularLocation>
        <location evidence="1 4">Cell outer membrane</location>
    </subcellularLocation>
</comment>
<dbReference type="OrthoDB" id="9768470at2"/>
<dbReference type="InterPro" id="IPR036942">
    <property type="entry name" value="Beta-barrel_TonB_sf"/>
</dbReference>
<proteinExistence type="inferred from homology"/>
<dbReference type="AlphaFoldDB" id="A0A554VC43"/>
<feature type="domain" description="TonB-dependent receptor plug" evidence="7">
    <location>
        <begin position="135"/>
        <end position="226"/>
    </location>
</feature>
<dbReference type="Pfam" id="PF13715">
    <property type="entry name" value="CarbopepD_reg_2"/>
    <property type="match status" value="1"/>
</dbReference>
<dbReference type="InterPro" id="IPR000531">
    <property type="entry name" value="Beta-barrel_TonB"/>
</dbReference>
<dbReference type="Pfam" id="PF00593">
    <property type="entry name" value="TonB_dep_Rec_b-barrel"/>
    <property type="match status" value="1"/>
</dbReference>
<evidence type="ECO:0000313" key="8">
    <source>
        <dbReference type="EMBL" id="TSE04229.1"/>
    </source>
</evidence>
<dbReference type="SUPFAM" id="SSF49464">
    <property type="entry name" value="Carboxypeptidase regulatory domain-like"/>
    <property type="match status" value="1"/>
</dbReference>
<keyword evidence="5" id="KW-0732">Signal</keyword>
<evidence type="ECO:0000313" key="9">
    <source>
        <dbReference type="Proteomes" id="UP000318833"/>
    </source>
</evidence>
<keyword evidence="2 4" id="KW-0472">Membrane</keyword>
<dbReference type="Pfam" id="PF07715">
    <property type="entry name" value="Plug"/>
    <property type="match status" value="1"/>
</dbReference>
<comment type="similarity">
    <text evidence="4">Belongs to the TonB-dependent receptor family.</text>
</comment>
<sequence length="921" mass="102664">MRKLFTIAALLCLGAVFAQETGTIAGKLLDKESNNQPLPFANVVVQGSTKGSSTDFDGLFEITEVPVGTYTIEFSFTGYQTVEIPNVVVEADKVAVVDATMGATAAALEEVVIKVITSREREEALLIEQKNAVEIKQAIGAQELARKGVSDAIGAATKISGVAKQEGSNKVYVRGLGDRYNATTLNNLPLPSNDPRYKNISLDLFPTDIIQNLEVSKAFSNTQNGDVGGANININSKVFEGKSGLNVGISSGLNTQAIEVNDFKTIDGANWIGIADHTDPKLTDLTVYAFDDNLAPDESSIIPLNLSLSLDWGKRFNFGDESSLSMFLVGSFSNGYNYRDGVSVNFNNDGTFGSNYGSAEEFDYSNTKVAMGNFKYKINSSNDISYNTFIVHSNSQKVQDYLGTKPDVADTEGELARVVQQTENQNLLYVNQLISEHQIGEFFDIDLGVSYNLVKNDEPNRKRNIFIINTDDNITRLASGTPRNNSRYYHNLKEDDINANAGITRYFGGRIKDDNKGKINLSYNFRNTTRDFEAIYFDYNLPSPIVIDPTNLEATLNQEALDNDVFRFTTGFGFGEDALNPFRYNADKLINAIALGVDYKFSDKFYISVGGRFEDVKMEVEWFTNLTNSDRDNGGPLNIDETYFLPSLNLKYNINEKNILRLSASQTYTYPQFKEVAPFVYEGIDYLESGNPQLEPSDNYNIDLKWEIYPKSDELISASIFGKQINNAINRIERISAADRNFTYANLGDATIAGVEVEAKKNLYTNENEDDKSQKISLGANVTYMYTNLDFKNTDELENQGILITGEDSELEGAAPLLINSDITYRSINDEKEFLATLVFAYQADKVYSIGSNFNNNTVQKSFANLDFILERKFNDQIGIKFKAINLLNPKIEQVRDVPEEFIIRSYQRGLNFSLGVNYKF</sequence>
<evidence type="ECO:0000259" key="7">
    <source>
        <dbReference type="Pfam" id="PF07715"/>
    </source>
</evidence>
<evidence type="ECO:0000256" key="3">
    <source>
        <dbReference type="ARBA" id="ARBA00023237"/>
    </source>
</evidence>
<feature type="domain" description="TonB-dependent receptor-like beta-barrel" evidence="6">
    <location>
        <begin position="443"/>
        <end position="887"/>
    </location>
</feature>
<dbReference type="Gene3D" id="2.40.170.20">
    <property type="entry name" value="TonB-dependent receptor, beta-barrel domain"/>
    <property type="match status" value="1"/>
</dbReference>
<dbReference type="InterPro" id="IPR037066">
    <property type="entry name" value="Plug_dom_sf"/>
</dbReference>
<dbReference type="SUPFAM" id="SSF56935">
    <property type="entry name" value="Porins"/>
    <property type="match status" value="1"/>
</dbReference>
<organism evidence="8 9">
    <name type="scientific">Aquimarina algiphila</name>
    <dbReference type="NCBI Taxonomy" id="2047982"/>
    <lineage>
        <taxon>Bacteria</taxon>
        <taxon>Pseudomonadati</taxon>
        <taxon>Bacteroidota</taxon>
        <taxon>Flavobacteriia</taxon>
        <taxon>Flavobacteriales</taxon>
        <taxon>Flavobacteriaceae</taxon>
        <taxon>Aquimarina</taxon>
    </lineage>
</organism>
<dbReference type="PANTHER" id="PTHR40980">
    <property type="entry name" value="PLUG DOMAIN-CONTAINING PROTEIN"/>
    <property type="match status" value="1"/>
</dbReference>
<dbReference type="Proteomes" id="UP000318833">
    <property type="component" value="Unassembled WGS sequence"/>
</dbReference>
<gene>
    <name evidence="8" type="ORF">FOF46_26920</name>
</gene>
<dbReference type="EMBL" id="VLNR01000085">
    <property type="protein sequence ID" value="TSE04229.1"/>
    <property type="molecule type" value="Genomic_DNA"/>
</dbReference>
<keyword evidence="8" id="KW-0675">Receptor</keyword>
<dbReference type="Gene3D" id="2.170.130.10">
    <property type="entry name" value="TonB-dependent receptor, plug domain"/>
    <property type="match status" value="1"/>
</dbReference>
<evidence type="ECO:0000256" key="2">
    <source>
        <dbReference type="ARBA" id="ARBA00023136"/>
    </source>
</evidence>